<dbReference type="PROSITE" id="PS50975">
    <property type="entry name" value="ATP_GRASP"/>
    <property type="match status" value="2"/>
</dbReference>
<keyword evidence="1" id="KW-0547">Nucleotide-binding</keyword>
<dbReference type="GO" id="GO:0046872">
    <property type="term" value="F:metal ion binding"/>
    <property type="evidence" value="ECO:0007669"/>
    <property type="project" value="InterPro"/>
</dbReference>
<dbReference type="STRING" id="1223802.SUTH_02149"/>
<sequence length="721" mass="78316">MTTPEIHVALTGWSGLDNPEPGLAVARALRRGWRGSLRIDGLVYDALATGGWTPGVANCLHLIPPIAQGDDAVLHRLLALHQEHRIDVLVPCLDLEVPVISRLSSRLARAGIGTLLPDPGDVQAISKINLSAYCYANDVVTPRTVHVRDLSTVALHADSFGYPLWVKGTVAGAKKVYNREQAVFEAEILAAKWGGGVLLQEAIEGSEHMVAAVARRDGSCLSMVAARKLGTNQRGKSVIGGVIDDPVLKRIALRLLSKLHWQGPLELEFVRAASGGQFYLIEINCRFPAWVLLTEFARANMPVALVKEILSPGTTSRSKGRAGSMYARDVQEMAVPIAAVRELKRSGSAPVPRFKAMRRQRGDLAVGVTGISAFELTQPGLGVARCLRAAPEVGRLVGLAYTPNDTGLFRSELFDACCRIGFEHGEANEGQGDAMLLDRLAAIKKKRGLDLVIPNLDFEIDRYRRIASELDRIGIRTLLPSAAARRKLGKLGLAELIGRHQWSGFEYPETMLIKTRSDLIRAWDRFGSPLMLKGLVAGAARLFSLKQALMAWMRFKAEGETRLLAQPSLFGEEFGIGVVCDGNGNLIDSMALKKLVMCERGKTWAATSVPLAQAVADLAEMFRKVAWAGPADVEFIRDSVTERLELIEINPRFPGWIGFSGMAGSNLPRQLLLAAMERPPVPAGRNTGPIQGAIFMRTVEEIPAAASTMAAFVNRGEIAYD</sequence>
<dbReference type="Gene3D" id="3.40.50.20">
    <property type="match status" value="2"/>
</dbReference>
<dbReference type="AlphaFoldDB" id="W0SFA6"/>
<protein>
    <recommendedName>
        <fullName evidence="2">ATP-grasp domain-containing protein</fullName>
    </recommendedName>
</protein>
<organism evidence="3 4">
    <name type="scientific">Sulfuritalea hydrogenivorans sk43H</name>
    <dbReference type="NCBI Taxonomy" id="1223802"/>
    <lineage>
        <taxon>Bacteria</taxon>
        <taxon>Pseudomonadati</taxon>
        <taxon>Pseudomonadota</taxon>
        <taxon>Betaproteobacteria</taxon>
        <taxon>Nitrosomonadales</taxon>
        <taxon>Sterolibacteriaceae</taxon>
        <taxon>Sulfuritalea</taxon>
    </lineage>
</organism>
<dbReference type="GO" id="GO:0005524">
    <property type="term" value="F:ATP binding"/>
    <property type="evidence" value="ECO:0007669"/>
    <property type="project" value="UniProtKB-UniRule"/>
</dbReference>
<dbReference type="Pfam" id="PF15632">
    <property type="entry name" value="ATPgrasp_Ter"/>
    <property type="match status" value="1"/>
</dbReference>
<feature type="domain" description="ATP-grasp" evidence="2">
    <location>
        <begin position="131"/>
        <end position="310"/>
    </location>
</feature>
<keyword evidence="1" id="KW-0067">ATP-binding</keyword>
<dbReference type="SUPFAM" id="SSF56059">
    <property type="entry name" value="Glutathione synthetase ATP-binding domain-like"/>
    <property type="match status" value="2"/>
</dbReference>
<evidence type="ECO:0000259" key="2">
    <source>
        <dbReference type="PROSITE" id="PS50975"/>
    </source>
</evidence>
<dbReference type="Gene3D" id="3.30.470.20">
    <property type="entry name" value="ATP-grasp fold, B domain"/>
    <property type="match status" value="2"/>
</dbReference>
<reference evidence="3 4" key="1">
    <citation type="journal article" date="2014" name="Syst. Appl. Microbiol.">
        <title>Complete genomes of freshwater sulfur oxidizers Sulfuricella denitrificans skB26 and Sulfuritalea hydrogenivorans sk43H: genetic insights into the sulfur oxidation pathway of betaproteobacteria.</title>
        <authorList>
            <person name="Watanabe T."/>
            <person name="Kojima H."/>
            <person name="Fukui M."/>
        </authorList>
    </citation>
    <scope>NUCLEOTIDE SEQUENCE [LARGE SCALE GENOMIC DNA]</scope>
    <source>
        <strain evidence="3">DSM22779</strain>
    </source>
</reference>
<evidence type="ECO:0000313" key="4">
    <source>
        <dbReference type="Proteomes" id="UP000031637"/>
    </source>
</evidence>
<dbReference type="Proteomes" id="UP000031637">
    <property type="component" value="Chromosome"/>
</dbReference>
<dbReference type="KEGG" id="shd:SUTH_02149"/>
<evidence type="ECO:0000313" key="3">
    <source>
        <dbReference type="EMBL" id="BAO29939.1"/>
    </source>
</evidence>
<dbReference type="InterPro" id="IPR011761">
    <property type="entry name" value="ATP-grasp"/>
</dbReference>
<feature type="domain" description="ATP-grasp" evidence="2">
    <location>
        <begin position="497"/>
        <end position="676"/>
    </location>
</feature>
<dbReference type="HOGENOM" id="CLU_377547_0_0_4"/>
<gene>
    <name evidence="3" type="ORF">SUTH_02149</name>
</gene>
<evidence type="ECO:0000256" key="1">
    <source>
        <dbReference type="PROSITE-ProRule" id="PRU00409"/>
    </source>
</evidence>
<proteinExistence type="predicted"/>
<dbReference type="EMBL" id="AP012547">
    <property type="protein sequence ID" value="BAO29939.1"/>
    <property type="molecule type" value="Genomic_DNA"/>
</dbReference>
<accession>W0SFA6</accession>
<keyword evidence="4" id="KW-1185">Reference proteome</keyword>
<name>W0SFA6_9PROT</name>